<dbReference type="RefSeq" id="WP_226957898.1">
    <property type="nucleotide sequence ID" value="NZ_CNAH01000059.1"/>
</dbReference>
<proteinExistence type="predicted"/>
<dbReference type="EMBL" id="CAATIT010000002">
    <property type="protein sequence ID" value="VNQ83274.1"/>
    <property type="molecule type" value="Genomic_DNA"/>
</dbReference>
<organism evidence="1">
    <name type="scientific">Streptococcus pneumoniae</name>
    <dbReference type="NCBI Taxonomy" id="1313"/>
    <lineage>
        <taxon>Bacteria</taxon>
        <taxon>Bacillati</taxon>
        <taxon>Bacillota</taxon>
        <taxon>Bacilli</taxon>
        <taxon>Lactobacillales</taxon>
        <taxon>Streptococcaceae</taxon>
        <taxon>Streptococcus</taxon>
    </lineage>
</organism>
<gene>
    <name evidence="1" type="ORF">SAMEA3381414_00763</name>
</gene>
<name>A0A4J2FYI7_STREE</name>
<sequence length="60" mass="6976">MIFLKMATEKNILEKKTQVALGIENITSEDIFQEQRRAVSKIQPESSMFQCIKEKLEALF</sequence>
<accession>A0A4J2FYI7</accession>
<evidence type="ECO:0000313" key="1">
    <source>
        <dbReference type="EMBL" id="VNQ83274.1"/>
    </source>
</evidence>
<reference evidence="1" key="1">
    <citation type="submission" date="2019-04" db="EMBL/GenBank/DDBJ databases">
        <authorList>
            <consortium name="Pathogen Informatics"/>
        </authorList>
    </citation>
    <scope>NUCLEOTIDE SEQUENCE</scope>
    <source>
        <strain evidence="1">GPSC72</strain>
    </source>
</reference>
<protein>
    <submittedName>
        <fullName evidence="1">Uncharacterized protein</fullName>
    </submittedName>
</protein>
<dbReference type="AlphaFoldDB" id="A0A4J2FYI7"/>